<name>A0ABR0M0S6_9PEZI</name>
<evidence type="ECO:0000256" key="1">
    <source>
        <dbReference type="SAM" id="Phobius"/>
    </source>
</evidence>
<feature type="transmembrane region" description="Helical" evidence="1">
    <location>
        <begin position="33"/>
        <end position="53"/>
    </location>
</feature>
<reference evidence="3 4" key="1">
    <citation type="submission" date="2023-08" db="EMBL/GenBank/DDBJ databases">
        <title>Black Yeasts Isolated from many extreme environments.</title>
        <authorList>
            <person name="Coleine C."/>
            <person name="Stajich J.E."/>
            <person name="Selbmann L."/>
        </authorList>
    </citation>
    <scope>NUCLEOTIDE SEQUENCE [LARGE SCALE GENOMIC DNA]</scope>
    <source>
        <strain evidence="3 4">CCFEE 536</strain>
    </source>
</reference>
<keyword evidence="1" id="KW-0812">Transmembrane</keyword>
<comment type="caution">
    <text evidence="3">The sequence shown here is derived from an EMBL/GenBank/DDBJ whole genome shotgun (WGS) entry which is preliminary data.</text>
</comment>
<evidence type="ECO:0000313" key="4">
    <source>
        <dbReference type="Proteomes" id="UP001357485"/>
    </source>
</evidence>
<dbReference type="Pfam" id="PF24803">
    <property type="entry name" value="DUF7704"/>
    <property type="match status" value="1"/>
</dbReference>
<gene>
    <name evidence="3" type="ORF">LTR16_012114</name>
</gene>
<accession>A0ABR0M0S6</accession>
<keyword evidence="4" id="KW-1185">Reference proteome</keyword>
<evidence type="ECO:0000259" key="2">
    <source>
        <dbReference type="Pfam" id="PF24803"/>
    </source>
</evidence>
<sequence length="94" mass="10220">IAGAIAPFVSPSEFVSAQLAHLPRHSLLPSEHILALQIGNLYLLLAMLGLFILYSTSEIRTVRTYVIALWVADIGHVAVTGWAMGHENIADLRS</sequence>
<proteinExistence type="predicted"/>
<dbReference type="InterPro" id="IPR056121">
    <property type="entry name" value="DUF7704"/>
</dbReference>
<organism evidence="3 4">
    <name type="scientific">Cryomyces antarcticus</name>
    <dbReference type="NCBI Taxonomy" id="329879"/>
    <lineage>
        <taxon>Eukaryota</taxon>
        <taxon>Fungi</taxon>
        <taxon>Dikarya</taxon>
        <taxon>Ascomycota</taxon>
        <taxon>Pezizomycotina</taxon>
        <taxon>Dothideomycetes</taxon>
        <taxon>Dothideomycetes incertae sedis</taxon>
        <taxon>Cryomyces</taxon>
    </lineage>
</organism>
<feature type="domain" description="DUF7704" evidence="2">
    <location>
        <begin position="1"/>
        <end position="92"/>
    </location>
</feature>
<dbReference type="Proteomes" id="UP001357485">
    <property type="component" value="Unassembled WGS sequence"/>
</dbReference>
<dbReference type="PANTHER" id="PTHR37019:SF2">
    <property type="entry name" value="EXPERA DOMAIN-CONTAINING PROTEIN"/>
    <property type="match status" value="1"/>
</dbReference>
<dbReference type="PANTHER" id="PTHR37019">
    <property type="entry name" value="CHROMOSOME 1, WHOLE GENOME SHOTGUN SEQUENCE"/>
    <property type="match status" value="1"/>
</dbReference>
<protein>
    <recommendedName>
        <fullName evidence="2">DUF7704 domain-containing protein</fullName>
    </recommendedName>
</protein>
<dbReference type="EMBL" id="JAVRRA010004073">
    <property type="protein sequence ID" value="KAK5275795.1"/>
    <property type="molecule type" value="Genomic_DNA"/>
</dbReference>
<keyword evidence="1" id="KW-1133">Transmembrane helix</keyword>
<feature type="non-terminal residue" evidence="3">
    <location>
        <position position="1"/>
    </location>
</feature>
<evidence type="ECO:0000313" key="3">
    <source>
        <dbReference type="EMBL" id="KAK5275795.1"/>
    </source>
</evidence>
<keyword evidence="1" id="KW-0472">Membrane</keyword>
<feature type="transmembrane region" description="Helical" evidence="1">
    <location>
        <begin position="65"/>
        <end position="84"/>
    </location>
</feature>